<keyword evidence="2" id="KW-0813">Transport</keyword>
<dbReference type="PANTHER" id="PTHR36918:SF1">
    <property type="entry name" value="PROTEIN-EXPORT PROTEIN SECB"/>
    <property type="match status" value="1"/>
</dbReference>
<dbReference type="EMBL" id="CP043312">
    <property type="protein sequence ID" value="QEK39395.1"/>
    <property type="molecule type" value="Genomic_DNA"/>
</dbReference>
<dbReference type="Gene3D" id="3.10.420.10">
    <property type="entry name" value="SecB-like"/>
    <property type="match status" value="1"/>
</dbReference>
<evidence type="ECO:0000313" key="6">
    <source>
        <dbReference type="EMBL" id="QEK39395.1"/>
    </source>
</evidence>
<evidence type="ECO:0000256" key="2">
    <source>
        <dbReference type="ARBA" id="ARBA00022448"/>
    </source>
</evidence>
<dbReference type="InterPro" id="IPR035958">
    <property type="entry name" value="SecB-like_sf"/>
</dbReference>
<keyword evidence="4" id="KW-0811">Translocation</keyword>
<dbReference type="Proteomes" id="UP000323844">
    <property type="component" value="Chromosome"/>
</dbReference>
<dbReference type="GO" id="GO:0051082">
    <property type="term" value="F:unfolded protein binding"/>
    <property type="evidence" value="ECO:0007669"/>
    <property type="project" value="InterPro"/>
</dbReference>
<dbReference type="RefSeq" id="WP_148951756.1">
    <property type="nucleotide sequence ID" value="NZ_CP043312.1"/>
</dbReference>
<reference evidence="6 7" key="1">
    <citation type="submission" date="2019-08" db="EMBL/GenBank/DDBJ databases">
        <title>Highly reduced genomes of protist endosymbionts show evolutionary convergence.</title>
        <authorList>
            <person name="George E."/>
            <person name="Husnik F."/>
            <person name="Tashyreva D."/>
            <person name="Prokopchuk G."/>
            <person name="Horak A."/>
            <person name="Kwong W.K."/>
            <person name="Lukes J."/>
            <person name="Keeling P.J."/>
        </authorList>
    </citation>
    <scope>NUCLEOTIDE SEQUENCE [LARGE SCALE GENOMIC DNA]</scope>
    <source>
        <strain evidence="6">1621</strain>
    </source>
</reference>
<dbReference type="SUPFAM" id="SSF54611">
    <property type="entry name" value="SecB-like"/>
    <property type="match status" value="1"/>
</dbReference>
<evidence type="ECO:0000256" key="3">
    <source>
        <dbReference type="ARBA" id="ARBA00022927"/>
    </source>
</evidence>
<sequence length="152" mass="17009">MKETTVRFIVKTQYVKDLSFEGPSSALKILQCKSSPTADIKTDVAISKEEGMDNTYEVVLFFRVKSSIDKEDLFLVDLAYAGVFSFEEMEQKKMENKEEFLLFTQGAALLFPFARHIIASTISSAGFPPVVISPINFSDLYLLKKSDNGTPS</sequence>
<evidence type="ECO:0000256" key="5">
    <source>
        <dbReference type="ARBA" id="ARBA00023186"/>
    </source>
</evidence>
<proteinExistence type="inferred from homology"/>
<dbReference type="GO" id="GO:0015031">
    <property type="term" value="P:protein transport"/>
    <property type="evidence" value="ECO:0007669"/>
    <property type="project" value="UniProtKB-KW"/>
</dbReference>
<name>A0A5C0UGY8_9RICK</name>
<dbReference type="InterPro" id="IPR003708">
    <property type="entry name" value="SecB"/>
</dbReference>
<evidence type="ECO:0000313" key="7">
    <source>
        <dbReference type="Proteomes" id="UP000323844"/>
    </source>
</evidence>
<dbReference type="KEGG" id="snay:FZC37_00350"/>
<evidence type="ECO:0000256" key="1">
    <source>
        <dbReference type="ARBA" id="ARBA00009990"/>
    </source>
</evidence>
<keyword evidence="7" id="KW-1185">Reference proteome</keyword>
<dbReference type="Pfam" id="PF02556">
    <property type="entry name" value="SecB"/>
    <property type="match status" value="1"/>
</dbReference>
<protein>
    <submittedName>
        <fullName evidence="6">Protein-export chaperone SecB</fullName>
    </submittedName>
</protein>
<gene>
    <name evidence="6" type="primary">secB</name>
    <name evidence="6" type="ORF">FZC37_00350</name>
</gene>
<keyword evidence="3" id="KW-0653">Protein transport</keyword>
<dbReference type="OrthoDB" id="9795145at2"/>
<dbReference type="NCBIfam" id="TIGR00809">
    <property type="entry name" value="secB"/>
    <property type="match status" value="1"/>
</dbReference>
<comment type="similarity">
    <text evidence="1">Belongs to the SecB family.</text>
</comment>
<evidence type="ECO:0000256" key="4">
    <source>
        <dbReference type="ARBA" id="ARBA00023010"/>
    </source>
</evidence>
<dbReference type="PRINTS" id="PR01594">
    <property type="entry name" value="SECBCHAPRONE"/>
</dbReference>
<dbReference type="AlphaFoldDB" id="A0A5C0UGY8"/>
<keyword evidence="5" id="KW-0143">Chaperone</keyword>
<dbReference type="GO" id="GO:0051262">
    <property type="term" value="P:protein tetramerization"/>
    <property type="evidence" value="ECO:0007669"/>
    <property type="project" value="InterPro"/>
</dbReference>
<accession>A0A5C0UGY8</accession>
<dbReference type="PANTHER" id="PTHR36918">
    <property type="match status" value="1"/>
</dbReference>
<organism evidence="6 7">
    <name type="scientific">Candidatus Sneabacter namystus</name>
    <dbReference type="NCBI Taxonomy" id="2601646"/>
    <lineage>
        <taxon>Bacteria</taxon>
        <taxon>Pseudomonadati</taxon>
        <taxon>Pseudomonadota</taxon>
        <taxon>Alphaproteobacteria</taxon>
        <taxon>Rickettsiales</taxon>
        <taxon>Rickettsiaceae</taxon>
        <taxon>Rickettsieae</taxon>
        <taxon>Candidatus Sneabacter</taxon>
    </lineage>
</organism>